<evidence type="ECO:0000256" key="1">
    <source>
        <dbReference type="SAM" id="MobiDB-lite"/>
    </source>
</evidence>
<feature type="compositionally biased region" description="Basic residues" evidence="1">
    <location>
        <begin position="1"/>
        <end position="10"/>
    </location>
</feature>
<evidence type="ECO:0000313" key="4">
    <source>
        <dbReference type="Proteomes" id="UP000626109"/>
    </source>
</evidence>
<organism evidence="2 4">
    <name type="scientific">Polarella glacialis</name>
    <name type="common">Dinoflagellate</name>
    <dbReference type="NCBI Taxonomy" id="89957"/>
    <lineage>
        <taxon>Eukaryota</taxon>
        <taxon>Sar</taxon>
        <taxon>Alveolata</taxon>
        <taxon>Dinophyceae</taxon>
        <taxon>Suessiales</taxon>
        <taxon>Suessiaceae</taxon>
        <taxon>Polarella</taxon>
    </lineage>
</organism>
<dbReference type="Proteomes" id="UP000626109">
    <property type="component" value="Unassembled WGS sequence"/>
</dbReference>
<dbReference type="EMBL" id="CAJNNW010031109">
    <property type="protein sequence ID" value="CAE8705980.1"/>
    <property type="molecule type" value="Genomic_DNA"/>
</dbReference>
<proteinExistence type="predicted"/>
<sequence length="132" mass="14017">MARKASHHLSRTSSPNQFGSAKGLSGSRRVVPKICSHAAGQSPLGQRSQSPRLQHLSTVYSEVSSRPFAVHHMPPAVLSEAANSASSGYLRLGKSQVSHAARLRSHCAATPLALQRKVGRRAISVEESPMGS</sequence>
<comment type="caution">
    <text evidence="2">The sequence shown here is derived from an EMBL/GenBank/DDBJ whole genome shotgun (WGS) entry which is preliminary data.</text>
</comment>
<name>A0A813KLQ8_POLGL</name>
<protein>
    <submittedName>
        <fullName evidence="2">Uncharacterized protein</fullName>
    </submittedName>
</protein>
<feature type="compositionally biased region" description="Polar residues" evidence="1">
    <location>
        <begin position="43"/>
        <end position="52"/>
    </location>
</feature>
<dbReference type="EMBL" id="CAJNNW010036510">
    <property type="protein sequence ID" value="CAE8735027.1"/>
    <property type="molecule type" value="Genomic_DNA"/>
</dbReference>
<evidence type="ECO:0000313" key="2">
    <source>
        <dbReference type="EMBL" id="CAE8705980.1"/>
    </source>
</evidence>
<dbReference type="AlphaFoldDB" id="A0A813KLQ8"/>
<accession>A0A813KLQ8</accession>
<feature type="region of interest" description="Disordered" evidence="1">
    <location>
        <begin position="1"/>
        <end position="52"/>
    </location>
</feature>
<gene>
    <name evidence="2" type="ORF">PGLA2088_LOCUS33963</name>
    <name evidence="3" type="ORF">PGLA2088_LOCUS47623</name>
</gene>
<reference evidence="2" key="1">
    <citation type="submission" date="2021-02" db="EMBL/GenBank/DDBJ databases">
        <authorList>
            <person name="Dougan E. K."/>
            <person name="Rhodes N."/>
            <person name="Thang M."/>
            <person name="Chan C."/>
        </authorList>
    </citation>
    <scope>NUCLEOTIDE SEQUENCE</scope>
</reference>
<evidence type="ECO:0000313" key="3">
    <source>
        <dbReference type="EMBL" id="CAE8735027.1"/>
    </source>
</evidence>